<dbReference type="Proteomes" id="UP000789390">
    <property type="component" value="Unassembled WGS sequence"/>
</dbReference>
<name>A0A8J2WRD1_9CRUS</name>
<accession>A0A8J2WRD1</accession>
<dbReference type="InterPro" id="IPR018491">
    <property type="entry name" value="SLC12_C"/>
</dbReference>
<comment type="caution">
    <text evidence="3">The sequence shown here is derived from an EMBL/GenBank/DDBJ whole genome shotgun (WGS) entry which is preliminary data.</text>
</comment>
<dbReference type="GO" id="GO:0022857">
    <property type="term" value="F:transmembrane transporter activity"/>
    <property type="evidence" value="ECO:0007669"/>
    <property type="project" value="InterPro"/>
</dbReference>
<dbReference type="GO" id="GO:0016020">
    <property type="term" value="C:membrane"/>
    <property type="evidence" value="ECO:0007669"/>
    <property type="project" value="InterPro"/>
</dbReference>
<dbReference type="Pfam" id="PF03522">
    <property type="entry name" value="SLC12"/>
    <property type="match status" value="1"/>
</dbReference>
<dbReference type="EMBL" id="CAKKLH010000331">
    <property type="protein sequence ID" value="CAH0112775.1"/>
    <property type="molecule type" value="Genomic_DNA"/>
</dbReference>
<protein>
    <recommendedName>
        <fullName evidence="2">SLC12A transporter C-terminal domain-containing protein</fullName>
    </recommendedName>
</protein>
<feature type="domain" description="SLC12A transporter C-terminal" evidence="2">
    <location>
        <begin position="1"/>
        <end position="161"/>
    </location>
</feature>
<reference evidence="3" key="1">
    <citation type="submission" date="2021-11" db="EMBL/GenBank/DDBJ databases">
        <authorList>
            <person name="Schell T."/>
        </authorList>
    </citation>
    <scope>NUCLEOTIDE SEQUENCE</scope>
    <source>
        <strain evidence="3">M5</strain>
    </source>
</reference>
<dbReference type="AlphaFoldDB" id="A0A8J2WRD1"/>
<evidence type="ECO:0000313" key="4">
    <source>
        <dbReference type="Proteomes" id="UP000789390"/>
    </source>
</evidence>
<evidence type="ECO:0000313" key="3">
    <source>
        <dbReference type="EMBL" id="CAH0112775.1"/>
    </source>
</evidence>
<keyword evidence="4" id="KW-1185">Reference proteome</keyword>
<organism evidence="3 4">
    <name type="scientific">Daphnia galeata</name>
    <dbReference type="NCBI Taxonomy" id="27404"/>
    <lineage>
        <taxon>Eukaryota</taxon>
        <taxon>Metazoa</taxon>
        <taxon>Ecdysozoa</taxon>
        <taxon>Arthropoda</taxon>
        <taxon>Crustacea</taxon>
        <taxon>Branchiopoda</taxon>
        <taxon>Diplostraca</taxon>
        <taxon>Cladocera</taxon>
        <taxon>Anomopoda</taxon>
        <taxon>Daphniidae</taxon>
        <taxon>Daphnia</taxon>
    </lineage>
</organism>
<evidence type="ECO:0000256" key="1">
    <source>
        <dbReference type="SAM" id="MobiDB-lite"/>
    </source>
</evidence>
<sequence length="200" mass="22470">MNVAVAILRLQDGLDCTEILADVDDLIPSKSIGKRSELCDSSAKGRSNSVTISNSEHSPTSIINLPRSNRSTDPKGNELPKSAFNRVIFFQKKDTIDVWWLSDDGVDQTGLKLNSAFSVRRLVFKNWKMKRNMYSLTISHTKQIRMAVLLSKFPIDYSDLVNRKTKQGSGLMASVNLSYNTEIALRKKTSKYISIKLIVI</sequence>
<feature type="region of interest" description="Disordered" evidence="1">
    <location>
        <begin position="38"/>
        <end position="78"/>
    </location>
</feature>
<feature type="compositionally biased region" description="Polar residues" evidence="1">
    <location>
        <begin position="44"/>
        <end position="69"/>
    </location>
</feature>
<proteinExistence type="predicted"/>
<dbReference type="GO" id="GO:0006811">
    <property type="term" value="P:monoatomic ion transport"/>
    <property type="evidence" value="ECO:0007669"/>
    <property type="project" value="InterPro"/>
</dbReference>
<gene>
    <name evidence="3" type="ORF">DGAL_LOCUS16556</name>
</gene>
<evidence type="ECO:0000259" key="2">
    <source>
        <dbReference type="Pfam" id="PF03522"/>
    </source>
</evidence>